<accession>A0A975GMD2</accession>
<keyword evidence="3" id="KW-1003">Cell membrane</keyword>
<dbReference type="KEGG" id="dmm:dnm_017370"/>
<evidence type="ECO:0000256" key="1">
    <source>
        <dbReference type="ARBA" id="ARBA00004651"/>
    </source>
</evidence>
<proteinExistence type="inferred from homology"/>
<comment type="subcellular location">
    <subcellularLocation>
        <location evidence="1">Cell membrane</location>
        <topology evidence="1">Multi-pass membrane protein</topology>
    </subcellularLocation>
</comment>
<dbReference type="InterPro" id="IPR050622">
    <property type="entry name" value="CPA3_antiporter_subunitB"/>
</dbReference>
<evidence type="ECO:0000313" key="11">
    <source>
        <dbReference type="Proteomes" id="UP000663722"/>
    </source>
</evidence>
<dbReference type="Pfam" id="PF20501">
    <property type="entry name" value="MbhE"/>
    <property type="match status" value="1"/>
</dbReference>
<name>A0A975GMD2_9BACT</name>
<dbReference type="PANTHER" id="PTHR33932">
    <property type="entry name" value="NA(+)/H(+) ANTIPORTER SUBUNIT B"/>
    <property type="match status" value="1"/>
</dbReference>
<protein>
    <submittedName>
        <fullName evidence="10">Na+/H+ antiporter domain-containing protein</fullName>
    </submittedName>
</protein>
<dbReference type="PANTHER" id="PTHR33932:SF4">
    <property type="entry name" value="NA(+)_H(+) ANTIPORTER SUBUNIT B"/>
    <property type="match status" value="1"/>
</dbReference>
<dbReference type="InterPro" id="IPR007182">
    <property type="entry name" value="MnhB"/>
</dbReference>
<evidence type="ECO:0000256" key="3">
    <source>
        <dbReference type="ARBA" id="ARBA00022475"/>
    </source>
</evidence>
<gene>
    <name evidence="10" type="ORF">dnm_017370</name>
</gene>
<feature type="domain" description="Na+/H+ antiporter MnhB subunit-related protein" evidence="8">
    <location>
        <begin position="138"/>
        <end position="263"/>
    </location>
</feature>
<comment type="similarity">
    <text evidence="2">Belongs to the CPA3 antiporters (TC 2.A.63) subunit B family.</text>
</comment>
<dbReference type="EMBL" id="CP061800">
    <property type="protein sequence ID" value="QTA85723.1"/>
    <property type="molecule type" value="Genomic_DNA"/>
</dbReference>
<evidence type="ECO:0000256" key="5">
    <source>
        <dbReference type="ARBA" id="ARBA00022989"/>
    </source>
</evidence>
<organism evidence="10 11">
    <name type="scientific">Desulfonema magnum</name>
    <dbReference type="NCBI Taxonomy" id="45655"/>
    <lineage>
        <taxon>Bacteria</taxon>
        <taxon>Pseudomonadati</taxon>
        <taxon>Thermodesulfobacteriota</taxon>
        <taxon>Desulfobacteria</taxon>
        <taxon>Desulfobacterales</taxon>
        <taxon>Desulfococcaceae</taxon>
        <taxon>Desulfonema</taxon>
    </lineage>
</organism>
<evidence type="ECO:0000313" key="10">
    <source>
        <dbReference type="EMBL" id="QTA85723.1"/>
    </source>
</evidence>
<dbReference type="Proteomes" id="UP000663722">
    <property type="component" value="Chromosome"/>
</dbReference>
<dbReference type="NCBIfam" id="NF009162">
    <property type="entry name" value="PRK12508.1"/>
    <property type="match status" value="1"/>
</dbReference>
<evidence type="ECO:0000256" key="6">
    <source>
        <dbReference type="ARBA" id="ARBA00023136"/>
    </source>
</evidence>
<feature type="transmembrane region" description="Helical" evidence="7">
    <location>
        <begin position="242"/>
        <end position="267"/>
    </location>
</feature>
<feature type="transmembrane region" description="Helical" evidence="7">
    <location>
        <begin position="169"/>
        <end position="188"/>
    </location>
</feature>
<feature type="transmembrane region" description="Helical" evidence="7">
    <location>
        <begin position="70"/>
        <end position="90"/>
    </location>
</feature>
<evidence type="ECO:0000256" key="4">
    <source>
        <dbReference type="ARBA" id="ARBA00022692"/>
    </source>
</evidence>
<evidence type="ECO:0000259" key="9">
    <source>
        <dbReference type="Pfam" id="PF20501"/>
    </source>
</evidence>
<evidence type="ECO:0000259" key="8">
    <source>
        <dbReference type="Pfam" id="PF04039"/>
    </source>
</evidence>
<dbReference type="Pfam" id="PF04039">
    <property type="entry name" value="MnhB"/>
    <property type="match status" value="1"/>
</dbReference>
<keyword evidence="5 7" id="KW-1133">Transmembrane helix</keyword>
<reference evidence="10" key="1">
    <citation type="journal article" date="2021" name="Microb. Physiol.">
        <title>Proteogenomic Insights into the Physiology of Marine, Sulfate-Reducing, Filamentous Desulfonema limicola and Desulfonema magnum.</title>
        <authorList>
            <person name="Schnaars V."/>
            <person name="Wohlbrand L."/>
            <person name="Scheve S."/>
            <person name="Hinrichs C."/>
            <person name="Reinhardt R."/>
            <person name="Rabus R."/>
        </authorList>
    </citation>
    <scope>NUCLEOTIDE SEQUENCE</scope>
    <source>
        <strain evidence="10">4be13</strain>
    </source>
</reference>
<sequence>MKMKIIGFIIVLLCGSLLIYGTIDFPGFGDPDAPASTYLSPRYVENTMAETSVPNIVTAVLADYRGYDTMFETTVVFSAAIACFFLLRVFKRRENDEVRHYRHIPTGITLRIEKGGKIPEESADFQRIDSEWVPHDMIVNTTSRLIIPFIQLFALYVIAHGHHSPGGGFQGGVILGAAFILFAVSRNLRASIRRMGEKVSAILCAAGVFLYAGTGFLCYLLGGNFLDYSALTGILGVDPVTAHSHGILIVEIGVGISVMAAMIWIYYNLSSVGKHDEGL</sequence>
<dbReference type="GO" id="GO:0005886">
    <property type="term" value="C:plasma membrane"/>
    <property type="evidence" value="ECO:0007669"/>
    <property type="project" value="UniProtKB-SubCell"/>
</dbReference>
<evidence type="ECO:0000256" key="2">
    <source>
        <dbReference type="ARBA" id="ARBA00009425"/>
    </source>
</evidence>
<feature type="transmembrane region" description="Helical" evidence="7">
    <location>
        <begin position="145"/>
        <end position="163"/>
    </location>
</feature>
<keyword evidence="4 7" id="KW-0812">Transmembrane</keyword>
<evidence type="ECO:0000256" key="7">
    <source>
        <dbReference type="SAM" id="Phobius"/>
    </source>
</evidence>
<keyword evidence="11" id="KW-1185">Reference proteome</keyword>
<feature type="domain" description="MrpA C-terminal/MbhE" evidence="9">
    <location>
        <begin position="34"/>
        <end position="92"/>
    </location>
</feature>
<keyword evidence="6 7" id="KW-0472">Membrane</keyword>
<feature type="transmembrane region" description="Helical" evidence="7">
    <location>
        <begin position="200"/>
        <end position="222"/>
    </location>
</feature>
<dbReference type="InterPro" id="IPR046806">
    <property type="entry name" value="MrpA_C/MbhE"/>
</dbReference>
<dbReference type="AlphaFoldDB" id="A0A975GMD2"/>